<dbReference type="PANTHER" id="PTHR48163">
    <property type="entry name" value="BNAC02G25670D PROTEIN"/>
    <property type="match status" value="1"/>
</dbReference>
<dbReference type="PANTHER" id="PTHR48163:SF2">
    <property type="entry name" value="EXPRESSED PROTEIN"/>
    <property type="match status" value="1"/>
</dbReference>
<gene>
    <name evidence="3" type="ORF">RND71_038382</name>
</gene>
<name>A0AAE1UWY7_9SOLA</name>
<protein>
    <submittedName>
        <fullName evidence="3">Uncharacterized protein</fullName>
    </submittedName>
</protein>
<proteinExistence type="predicted"/>
<evidence type="ECO:0000313" key="4">
    <source>
        <dbReference type="Proteomes" id="UP001291623"/>
    </source>
</evidence>
<reference evidence="3" key="1">
    <citation type="submission" date="2023-12" db="EMBL/GenBank/DDBJ databases">
        <title>Genome assembly of Anisodus tanguticus.</title>
        <authorList>
            <person name="Wang Y.-J."/>
        </authorList>
    </citation>
    <scope>NUCLEOTIDE SEQUENCE</scope>
    <source>
        <strain evidence="3">KB-2021</strain>
        <tissue evidence="3">Leaf</tissue>
    </source>
</reference>
<dbReference type="AlphaFoldDB" id="A0AAE1UWY7"/>
<dbReference type="EMBL" id="JAVYJV010000021">
    <property type="protein sequence ID" value="KAK4342566.1"/>
    <property type="molecule type" value="Genomic_DNA"/>
</dbReference>
<keyword evidence="4" id="KW-1185">Reference proteome</keyword>
<dbReference type="Proteomes" id="UP001291623">
    <property type="component" value="Unassembled WGS sequence"/>
</dbReference>
<evidence type="ECO:0000256" key="1">
    <source>
        <dbReference type="SAM" id="Coils"/>
    </source>
</evidence>
<evidence type="ECO:0000256" key="2">
    <source>
        <dbReference type="SAM" id="MobiDB-lite"/>
    </source>
</evidence>
<feature type="region of interest" description="Disordered" evidence="2">
    <location>
        <begin position="20"/>
        <end position="44"/>
    </location>
</feature>
<keyword evidence="1" id="KW-0175">Coiled coil</keyword>
<feature type="coiled-coil region" evidence="1">
    <location>
        <begin position="386"/>
        <end position="420"/>
    </location>
</feature>
<comment type="caution">
    <text evidence="3">The sequence shown here is derived from an EMBL/GenBank/DDBJ whole genome shotgun (WGS) entry which is preliminary data.</text>
</comment>
<feature type="compositionally biased region" description="Polar residues" evidence="2">
    <location>
        <begin position="27"/>
        <end position="44"/>
    </location>
</feature>
<evidence type="ECO:0000313" key="3">
    <source>
        <dbReference type="EMBL" id="KAK4342566.1"/>
    </source>
</evidence>
<organism evidence="3 4">
    <name type="scientific">Anisodus tanguticus</name>
    <dbReference type="NCBI Taxonomy" id="243964"/>
    <lineage>
        <taxon>Eukaryota</taxon>
        <taxon>Viridiplantae</taxon>
        <taxon>Streptophyta</taxon>
        <taxon>Embryophyta</taxon>
        <taxon>Tracheophyta</taxon>
        <taxon>Spermatophyta</taxon>
        <taxon>Magnoliopsida</taxon>
        <taxon>eudicotyledons</taxon>
        <taxon>Gunneridae</taxon>
        <taxon>Pentapetalae</taxon>
        <taxon>asterids</taxon>
        <taxon>lamiids</taxon>
        <taxon>Solanales</taxon>
        <taxon>Solanaceae</taxon>
        <taxon>Solanoideae</taxon>
        <taxon>Hyoscyameae</taxon>
        <taxon>Anisodus</taxon>
    </lineage>
</organism>
<feature type="coiled-coil region" evidence="1">
    <location>
        <begin position="60"/>
        <end position="348"/>
    </location>
</feature>
<sequence length="444" mass="49774">MDSRHASLARRTLEEIRQKRAAERLSKTSSGPDLTNASNTNEVLGIKKSQSATRLSENDITGLVSQLKVVQKNNAELDEENRALASKLQTKEVENNMLQKRLNDLEQNTVPSLRKALKDVAMEKDAAVVAREDLSALLRTIKKRLKEVEEEQYRAEEDAAALRAELNSLQQQAMTGPVSGLTSMSFPPDHMHAMEKELADLKSQLEQVTLLRQQERQQLVEEKAHISALSSQKQDLEEKLAVMSKKVSDEVTGKASQKTFSGEDKVRLEKQLHDMAVAIERLESSRQKLLMEIDSQSSEIERLFEENSNLSSAHQEALGVAVQWENQVKDCLKQNEELRAVLDKLRTDQAANNNLIQQGVSGSIKGSQNAIEGTEYAKILSIKGQLAEEQSKTEALSAEILQLNARLQQATQAYNSLTRIYKPVLWNIENSLVKLKQDSTVRVQ</sequence>
<accession>A0AAE1UWY7</accession>